<dbReference type="InterPro" id="IPR002305">
    <property type="entry name" value="aa-tRNA-synth_Ic"/>
</dbReference>
<evidence type="ECO:0000256" key="6">
    <source>
        <dbReference type="SAM" id="Phobius"/>
    </source>
</evidence>
<comment type="caution">
    <text evidence="7">The sequence shown here is derived from an EMBL/GenBank/DDBJ whole genome shotgun (WGS) entry which is preliminary data.</text>
</comment>
<evidence type="ECO:0000256" key="5">
    <source>
        <dbReference type="ARBA" id="ARBA00023146"/>
    </source>
</evidence>
<feature type="non-terminal residue" evidence="7">
    <location>
        <position position="1"/>
    </location>
</feature>
<keyword evidence="6" id="KW-1133">Transmembrane helix</keyword>
<name>X1AX77_9ZZZZ</name>
<dbReference type="Pfam" id="PF00579">
    <property type="entry name" value="tRNA-synt_1b"/>
    <property type="match status" value="1"/>
</dbReference>
<sequence>DIQREFNQEPQVVITYPLLVGMDGIEKMSKSLSNYIGITEEKDIMFAKIMSISDDIMFDYFRLVSTFDISEIEKIEKEVNDLNEYLGLLNQFPILLFCSFLYILYVL</sequence>
<keyword evidence="1" id="KW-0436">Ligase</keyword>
<evidence type="ECO:0000313" key="7">
    <source>
        <dbReference type="EMBL" id="GAG64371.1"/>
    </source>
</evidence>
<evidence type="ECO:0008006" key="8">
    <source>
        <dbReference type="Google" id="ProtNLM"/>
    </source>
</evidence>
<dbReference type="GO" id="GO:0006418">
    <property type="term" value="P:tRNA aminoacylation for protein translation"/>
    <property type="evidence" value="ECO:0007669"/>
    <property type="project" value="InterPro"/>
</dbReference>
<keyword evidence="6" id="KW-0472">Membrane</keyword>
<evidence type="ECO:0000256" key="3">
    <source>
        <dbReference type="ARBA" id="ARBA00022840"/>
    </source>
</evidence>
<keyword evidence="5" id="KW-0030">Aminoacyl-tRNA synthetase</keyword>
<dbReference type="SUPFAM" id="SSF52374">
    <property type="entry name" value="Nucleotidylyl transferase"/>
    <property type="match status" value="1"/>
</dbReference>
<dbReference type="EMBL" id="BART01001202">
    <property type="protein sequence ID" value="GAG64371.1"/>
    <property type="molecule type" value="Genomic_DNA"/>
</dbReference>
<reference evidence="7" key="1">
    <citation type="journal article" date="2014" name="Front. Microbiol.">
        <title>High frequency of phylogenetically diverse reductive dehalogenase-homologous genes in deep subseafloor sedimentary metagenomes.</title>
        <authorList>
            <person name="Kawai M."/>
            <person name="Futagami T."/>
            <person name="Toyoda A."/>
            <person name="Takaki Y."/>
            <person name="Nishi S."/>
            <person name="Hori S."/>
            <person name="Arai W."/>
            <person name="Tsubouchi T."/>
            <person name="Morono Y."/>
            <person name="Uchiyama I."/>
            <person name="Ito T."/>
            <person name="Fujiyama A."/>
            <person name="Inagaki F."/>
            <person name="Takami H."/>
        </authorList>
    </citation>
    <scope>NUCLEOTIDE SEQUENCE</scope>
    <source>
        <strain evidence="7">Expedition CK06-06</strain>
    </source>
</reference>
<feature type="transmembrane region" description="Helical" evidence="6">
    <location>
        <begin position="85"/>
        <end position="105"/>
    </location>
</feature>
<evidence type="ECO:0000256" key="2">
    <source>
        <dbReference type="ARBA" id="ARBA00022741"/>
    </source>
</evidence>
<keyword evidence="6" id="KW-0812">Transmembrane</keyword>
<dbReference type="GO" id="GO:0004812">
    <property type="term" value="F:aminoacyl-tRNA ligase activity"/>
    <property type="evidence" value="ECO:0007669"/>
    <property type="project" value="UniProtKB-KW"/>
</dbReference>
<accession>X1AX77</accession>
<dbReference type="AlphaFoldDB" id="X1AX77"/>
<keyword evidence="3" id="KW-0067">ATP-binding</keyword>
<dbReference type="Gene3D" id="1.10.240.10">
    <property type="entry name" value="Tyrosyl-Transfer RNA Synthetase"/>
    <property type="match status" value="1"/>
</dbReference>
<evidence type="ECO:0000256" key="1">
    <source>
        <dbReference type="ARBA" id="ARBA00022598"/>
    </source>
</evidence>
<proteinExistence type="predicted"/>
<dbReference type="GO" id="GO:0005524">
    <property type="term" value="F:ATP binding"/>
    <property type="evidence" value="ECO:0007669"/>
    <property type="project" value="UniProtKB-KW"/>
</dbReference>
<organism evidence="7">
    <name type="scientific">marine sediment metagenome</name>
    <dbReference type="NCBI Taxonomy" id="412755"/>
    <lineage>
        <taxon>unclassified sequences</taxon>
        <taxon>metagenomes</taxon>
        <taxon>ecological metagenomes</taxon>
    </lineage>
</organism>
<gene>
    <name evidence="7" type="ORF">S01H4_04474</name>
</gene>
<protein>
    <recommendedName>
        <fullName evidence="8">Tyrosine--tRNA ligase</fullName>
    </recommendedName>
</protein>
<keyword evidence="2" id="KW-0547">Nucleotide-binding</keyword>
<evidence type="ECO:0000256" key="4">
    <source>
        <dbReference type="ARBA" id="ARBA00022917"/>
    </source>
</evidence>
<keyword evidence="4" id="KW-0648">Protein biosynthesis</keyword>